<dbReference type="STRING" id="1770053.SAMN05216551_104249"/>
<keyword evidence="1 4" id="KW-0813">Transport</keyword>
<dbReference type="InterPro" id="IPR005653">
    <property type="entry name" value="OstA-like_N"/>
</dbReference>
<organism evidence="7 8">
    <name type="scientific">Chitinasiproducens palmae</name>
    <dbReference type="NCBI Taxonomy" id="1770053"/>
    <lineage>
        <taxon>Bacteria</taxon>
        <taxon>Pseudomonadati</taxon>
        <taxon>Pseudomonadota</taxon>
        <taxon>Betaproteobacteria</taxon>
        <taxon>Burkholderiales</taxon>
        <taxon>Burkholderiaceae</taxon>
        <taxon>Chitinasiproducens</taxon>
    </lineage>
</organism>
<dbReference type="Proteomes" id="UP000243719">
    <property type="component" value="Unassembled WGS sequence"/>
</dbReference>
<dbReference type="PANTHER" id="PTHR36504:SF1">
    <property type="entry name" value="LIPOPOLYSACCHARIDE EXPORT SYSTEM PROTEIN LPTA"/>
    <property type="match status" value="1"/>
</dbReference>
<dbReference type="PANTHER" id="PTHR36504">
    <property type="entry name" value="LIPOPOLYSACCHARIDE EXPORT SYSTEM PROTEIN LPTA"/>
    <property type="match status" value="1"/>
</dbReference>
<dbReference type="HAMAP" id="MF_01914">
    <property type="entry name" value="LPS_assembly_LptA"/>
    <property type="match status" value="1"/>
</dbReference>
<dbReference type="OrthoDB" id="5294855at2"/>
<dbReference type="InterPro" id="IPR014340">
    <property type="entry name" value="LptA"/>
</dbReference>
<evidence type="ECO:0000259" key="6">
    <source>
        <dbReference type="Pfam" id="PF03968"/>
    </source>
</evidence>
<sequence precursor="true">MKQTSASRIFPRAAHVLVSTFGAAALLCTPLAHAEQADSGKPLVFDAANLSYDDLKQITVLTGDVVLTKGTIVIRADRVEIRTDPQGYQYAQATMNSNKLAYFRQKRDAVDEYIEGNAKRIDYDGRNEVTTLTGQAIVKRLAGLSTVIDQVQGNQIRYEQQTDRYTATSSAGTTSGGRVRGMLGPRNGGAAPLQGRTSLTPSTSVNSSSQP</sequence>
<dbReference type="GO" id="GO:0017089">
    <property type="term" value="F:glycolipid transfer activity"/>
    <property type="evidence" value="ECO:0007669"/>
    <property type="project" value="TreeGrafter"/>
</dbReference>
<dbReference type="Gene3D" id="2.60.450.10">
    <property type="entry name" value="Lipopolysaccharide (LPS) transport protein A like domain"/>
    <property type="match status" value="1"/>
</dbReference>
<dbReference type="NCBIfam" id="TIGR03002">
    <property type="entry name" value="outer_YhbN_LptA"/>
    <property type="match status" value="1"/>
</dbReference>
<evidence type="ECO:0000313" key="8">
    <source>
        <dbReference type="Proteomes" id="UP000243719"/>
    </source>
</evidence>
<name>A0A1H2PPH3_9BURK</name>
<keyword evidence="8" id="KW-1185">Reference proteome</keyword>
<accession>A0A1H2PPH3</accession>
<feature type="chain" id="PRO_5017491879" description="Lipopolysaccharide export system protein LptA" evidence="4">
    <location>
        <begin position="35"/>
        <end position="211"/>
    </location>
</feature>
<gene>
    <name evidence="4" type="primary">lptA</name>
    <name evidence="7" type="ORF">SAMN05216551_104249</name>
</gene>
<dbReference type="GO" id="GO:0030288">
    <property type="term" value="C:outer membrane-bounded periplasmic space"/>
    <property type="evidence" value="ECO:0007669"/>
    <property type="project" value="TreeGrafter"/>
</dbReference>
<comment type="similarity">
    <text evidence="4">Belongs to the LptA family.</text>
</comment>
<reference evidence="8" key="1">
    <citation type="submission" date="2016-09" db="EMBL/GenBank/DDBJ databases">
        <authorList>
            <person name="Varghese N."/>
            <person name="Submissions S."/>
        </authorList>
    </citation>
    <scope>NUCLEOTIDE SEQUENCE [LARGE SCALE GENOMIC DNA]</scope>
    <source>
        <strain evidence="8">JS23</strain>
    </source>
</reference>
<feature type="domain" description="Organic solvent tolerance-like N-terminal" evidence="6">
    <location>
        <begin position="46"/>
        <end position="163"/>
    </location>
</feature>
<dbReference type="AlphaFoldDB" id="A0A1H2PPH3"/>
<comment type="function">
    <text evidence="4">Involved in the assembly of lipopolysaccharide (LPS). Required for the translocation of LPS from the inner membrane to the outer membrane.</text>
</comment>
<evidence type="ECO:0000256" key="4">
    <source>
        <dbReference type="HAMAP-Rule" id="MF_01914"/>
    </source>
</evidence>
<dbReference type="GO" id="GO:0015920">
    <property type="term" value="P:lipopolysaccharide transport"/>
    <property type="evidence" value="ECO:0007669"/>
    <property type="project" value="UniProtKB-UniRule"/>
</dbReference>
<comment type="subcellular location">
    <subcellularLocation>
        <location evidence="4">Periplasm</location>
    </subcellularLocation>
</comment>
<dbReference type="InterPro" id="IPR052037">
    <property type="entry name" value="LPS_export_LptA"/>
</dbReference>
<evidence type="ECO:0000256" key="1">
    <source>
        <dbReference type="ARBA" id="ARBA00022448"/>
    </source>
</evidence>
<dbReference type="EMBL" id="FNLO01000004">
    <property type="protein sequence ID" value="SDV48203.1"/>
    <property type="molecule type" value="Genomic_DNA"/>
</dbReference>
<evidence type="ECO:0000256" key="3">
    <source>
        <dbReference type="ARBA" id="ARBA00022764"/>
    </source>
</evidence>
<feature type="region of interest" description="Disordered" evidence="5">
    <location>
        <begin position="162"/>
        <end position="211"/>
    </location>
</feature>
<protein>
    <recommendedName>
        <fullName evidence="4">Lipopolysaccharide export system protein LptA</fullName>
    </recommendedName>
</protein>
<dbReference type="GO" id="GO:0001530">
    <property type="term" value="F:lipopolysaccharide binding"/>
    <property type="evidence" value="ECO:0007669"/>
    <property type="project" value="InterPro"/>
</dbReference>
<comment type="subunit">
    <text evidence="4">Component of the lipopolysaccharide transport and assembly complex.</text>
</comment>
<feature type="signal peptide" evidence="4">
    <location>
        <begin position="1"/>
        <end position="34"/>
    </location>
</feature>
<keyword evidence="2 4" id="KW-0732">Signal</keyword>
<dbReference type="RefSeq" id="WP_091907168.1">
    <property type="nucleotide sequence ID" value="NZ_FNLO01000004.1"/>
</dbReference>
<evidence type="ECO:0000256" key="2">
    <source>
        <dbReference type="ARBA" id="ARBA00022729"/>
    </source>
</evidence>
<dbReference type="GO" id="GO:0009279">
    <property type="term" value="C:cell outer membrane"/>
    <property type="evidence" value="ECO:0007669"/>
    <property type="project" value="TreeGrafter"/>
</dbReference>
<proteinExistence type="inferred from homology"/>
<dbReference type="Pfam" id="PF03968">
    <property type="entry name" value="LptD_N"/>
    <property type="match status" value="1"/>
</dbReference>
<keyword evidence="3 4" id="KW-0574">Periplasm</keyword>
<dbReference type="GO" id="GO:0043165">
    <property type="term" value="P:Gram-negative-bacterium-type cell outer membrane assembly"/>
    <property type="evidence" value="ECO:0007669"/>
    <property type="project" value="UniProtKB-UniRule"/>
</dbReference>
<evidence type="ECO:0000256" key="5">
    <source>
        <dbReference type="SAM" id="MobiDB-lite"/>
    </source>
</evidence>
<evidence type="ECO:0000313" key="7">
    <source>
        <dbReference type="EMBL" id="SDV48203.1"/>
    </source>
</evidence>
<feature type="compositionally biased region" description="Low complexity" evidence="5">
    <location>
        <begin position="197"/>
        <end position="211"/>
    </location>
</feature>